<organism evidence="3 4">
    <name type="scientific">Syncephalis pseudoplumigaleata</name>
    <dbReference type="NCBI Taxonomy" id="1712513"/>
    <lineage>
        <taxon>Eukaryota</taxon>
        <taxon>Fungi</taxon>
        <taxon>Fungi incertae sedis</taxon>
        <taxon>Zoopagomycota</taxon>
        <taxon>Zoopagomycotina</taxon>
        <taxon>Zoopagomycetes</taxon>
        <taxon>Zoopagales</taxon>
        <taxon>Piptocephalidaceae</taxon>
        <taxon>Syncephalis</taxon>
    </lineage>
</organism>
<dbReference type="Pfam" id="PF24808">
    <property type="entry name" value="DUF7707"/>
    <property type="match status" value="1"/>
</dbReference>
<reference evidence="4" key="1">
    <citation type="journal article" date="2018" name="Nat. Microbiol.">
        <title>Leveraging single-cell genomics to expand the fungal tree of life.</title>
        <authorList>
            <person name="Ahrendt S.R."/>
            <person name="Quandt C.A."/>
            <person name="Ciobanu D."/>
            <person name="Clum A."/>
            <person name="Salamov A."/>
            <person name="Andreopoulos B."/>
            <person name="Cheng J.F."/>
            <person name="Woyke T."/>
            <person name="Pelin A."/>
            <person name="Henrissat B."/>
            <person name="Reynolds N.K."/>
            <person name="Benny G.L."/>
            <person name="Smith M.E."/>
            <person name="James T.Y."/>
            <person name="Grigoriev I.V."/>
        </authorList>
    </citation>
    <scope>NUCLEOTIDE SEQUENCE [LARGE SCALE GENOMIC DNA]</scope>
    <source>
        <strain evidence="4">Benny S71-1</strain>
    </source>
</reference>
<dbReference type="PANTHER" id="PTHR38118">
    <property type="entry name" value="ANCHORED CELL WALL PROTEIN 11-RELATED"/>
    <property type="match status" value="1"/>
</dbReference>
<keyword evidence="4" id="KW-1185">Reference proteome</keyword>
<protein>
    <recommendedName>
        <fullName evidence="2">DUF7707 domain-containing protein</fullName>
    </recommendedName>
</protein>
<evidence type="ECO:0000259" key="2">
    <source>
        <dbReference type="Pfam" id="PF24808"/>
    </source>
</evidence>
<evidence type="ECO:0000313" key="4">
    <source>
        <dbReference type="Proteomes" id="UP000278143"/>
    </source>
</evidence>
<feature type="region of interest" description="Disordered" evidence="1">
    <location>
        <begin position="87"/>
        <end position="123"/>
    </location>
</feature>
<evidence type="ECO:0000313" key="3">
    <source>
        <dbReference type="EMBL" id="RKP26329.1"/>
    </source>
</evidence>
<dbReference type="OrthoDB" id="2439692at2759"/>
<dbReference type="PANTHER" id="PTHR38118:SF2">
    <property type="entry name" value="CDP-ALCOHOL PHOSPHATIDYLTRANSFERASE PROTEIN"/>
    <property type="match status" value="1"/>
</dbReference>
<feature type="compositionally biased region" description="Polar residues" evidence="1">
    <location>
        <begin position="87"/>
        <end position="96"/>
    </location>
</feature>
<evidence type="ECO:0000256" key="1">
    <source>
        <dbReference type="SAM" id="MobiDB-lite"/>
    </source>
</evidence>
<feature type="non-terminal residue" evidence="3">
    <location>
        <position position="1"/>
    </location>
</feature>
<proteinExistence type="predicted"/>
<sequence>SDRAQWCSMQRASCPLICKSNGRAKAITNTCDSKTLNWECICSGDYRPDAEKYTQTVPYFLCMHTLNSCVAKCESVESCVEGCRTTNQCGATNPDLNNGTTTSNNETTTKPTTTPKPDVNATY</sequence>
<feature type="compositionally biased region" description="Low complexity" evidence="1">
    <location>
        <begin position="97"/>
        <end position="113"/>
    </location>
</feature>
<dbReference type="Proteomes" id="UP000278143">
    <property type="component" value="Unassembled WGS sequence"/>
</dbReference>
<feature type="domain" description="DUF7707" evidence="2">
    <location>
        <begin position="2"/>
        <end position="94"/>
    </location>
</feature>
<dbReference type="AlphaFoldDB" id="A0A4V1J1V0"/>
<gene>
    <name evidence="3" type="ORF">SYNPS1DRAFT_4921</name>
</gene>
<dbReference type="EMBL" id="KZ989452">
    <property type="protein sequence ID" value="RKP26329.1"/>
    <property type="molecule type" value="Genomic_DNA"/>
</dbReference>
<feature type="non-terminal residue" evidence="3">
    <location>
        <position position="123"/>
    </location>
</feature>
<accession>A0A4V1J1V0</accession>
<name>A0A4V1J1V0_9FUNG</name>
<dbReference type="InterPro" id="IPR056124">
    <property type="entry name" value="DUF7707"/>
</dbReference>